<dbReference type="STRING" id="3916.A0A1S3UFX8"/>
<evidence type="ECO:0000313" key="2">
    <source>
        <dbReference type="Proteomes" id="UP000087766"/>
    </source>
</evidence>
<accession>A0A1S3UFX8</accession>
<feature type="compositionally biased region" description="Polar residues" evidence="1">
    <location>
        <begin position="650"/>
        <end position="666"/>
    </location>
</feature>
<feature type="region of interest" description="Disordered" evidence="1">
    <location>
        <begin position="643"/>
        <end position="666"/>
    </location>
</feature>
<keyword evidence="2" id="KW-1185">Reference proteome</keyword>
<dbReference type="GeneID" id="106764988"/>
<gene>
    <name evidence="3" type="primary">LOC106764988</name>
</gene>
<evidence type="ECO:0000256" key="1">
    <source>
        <dbReference type="SAM" id="MobiDB-lite"/>
    </source>
</evidence>
<name>A0A1S3UFX8_VIGRR</name>
<dbReference type="RefSeq" id="XP_014504942.1">
    <property type="nucleotide sequence ID" value="XM_014649456.2"/>
</dbReference>
<organism evidence="2 3">
    <name type="scientific">Vigna radiata var. radiata</name>
    <name type="common">Mung bean</name>
    <name type="synonym">Phaseolus aureus</name>
    <dbReference type="NCBI Taxonomy" id="3916"/>
    <lineage>
        <taxon>Eukaryota</taxon>
        <taxon>Viridiplantae</taxon>
        <taxon>Streptophyta</taxon>
        <taxon>Embryophyta</taxon>
        <taxon>Tracheophyta</taxon>
        <taxon>Spermatophyta</taxon>
        <taxon>Magnoliopsida</taxon>
        <taxon>eudicotyledons</taxon>
        <taxon>Gunneridae</taxon>
        <taxon>Pentapetalae</taxon>
        <taxon>rosids</taxon>
        <taxon>fabids</taxon>
        <taxon>Fabales</taxon>
        <taxon>Fabaceae</taxon>
        <taxon>Papilionoideae</taxon>
        <taxon>50 kb inversion clade</taxon>
        <taxon>NPAAA clade</taxon>
        <taxon>indigoferoid/millettioid clade</taxon>
        <taxon>Phaseoleae</taxon>
        <taxon>Vigna</taxon>
    </lineage>
</organism>
<dbReference type="Proteomes" id="UP000087766">
    <property type="component" value="Chromosome 6"/>
</dbReference>
<reference evidence="3" key="2">
    <citation type="submission" date="2025-08" db="UniProtKB">
        <authorList>
            <consortium name="RefSeq"/>
        </authorList>
    </citation>
    <scope>IDENTIFICATION</scope>
    <source>
        <tissue evidence="3">Leaf</tissue>
    </source>
</reference>
<protein>
    <submittedName>
        <fullName evidence="3">Uncharacterized protein LOC106764988 isoform X1</fullName>
    </submittedName>
</protein>
<reference evidence="2" key="1">
    <citation type="journal article" date="2014" name="Nat. Commun.">
        <title>Genome sequence of mungbean and insights into evolution within Vigna species.</title>
        <authorList>
            <person name="Kang Y.J."/>
            <person name="Kim S.K."/>
            <person name="Kim M.Y."/>
            <person name="Lestari P."/>
            <person name="Kim K.H."/>
            <person name="Ha B.K."/>
            <person name="Jun T.H."/>
            <person name="Hwang W.J."/>
            <person name="Lee T."/>
            <person name="Lee J."/>
            <person name="Shim S."/>
            <person name="Yoon M.Y."/>
            <person name="Jang Y.E."/>
            <person name="Han K.S."/>
            <person name="Taeprayoon P."/>
            <person name="Yoon N."/>
            <person name="Somta P."/>
            <person name="Tanya P."/>
            <person name="Kim K.S."/>
            <person name="Gwag J.G."/>
            <person name="Moon J.K."/>
            <person name="Lee Y.H."/>
            <person name="Park B.S."/>
            <person name="Bombarely A."/>
            <person name="Doyle J.J."/>
            <person name="Jackson S.A."/>
            <person name="Schafleitner R."/>
            <person name="Srinives P."/>
            <person name="Varshney R.K."/>
            <person name="Lee S.H."/>
        </authorList>
    </citation>
    <scope>NUCLEOTIDE SEQUENCE [LARGE SCALE GENOMIC DNA]</scope>
    <source>
        <strain evidence="2">cv. VC1973A</strain>
    </source>
</reference>
<dbReference type="PANTHER" id="PTHR47871:SF2">
    <property type="entry name" value="OS03G0221300 PROTEIN"/>
    <property type="match status" value="1"/>
</dbReference>
<proteinExistence type="predicted"/>
<evidence type="ECO:0000313" key="3">
    <source>
        <dbReference type="RefSeq" id="XP_014504942.1"/>
    </source>
</evidence>
<dbReference type="OrthoDB" id="2021147at2759"/>
<sequence length="666" mass="74718">MISDFVSDANSIHSALHSLEHLPLSQRQKLLHSPTLQNDPRTSLACKPSLQLRAVEKKEADNFHSLETCPIFGIDDSRVEKTSANVTVLAECSTLSAFVGCATVKVEDYQTPSSSVEKDREASIQLDSPTPKVKKEIHEVEDLDHIVLKERLRMLLTGKLPGLSNTVLESSNGGLLETIMEQTLKNGDEQINSANGKAAVVRDQCNDFLEGSNISLPLGATCVSALLTDNASSESKGPVISAGLIEDGPILKSRGIVMQIDSHVENNIINNDGPFSSTSPTFVKVKDEPWDYCENLNVNKDYLGRISIVFPNVKHEREVHNEYHDDQVDHMKLIDRLNFLKSGTDSSLHISTGYSSLKKTRPFSSLSSPIFSKSTKPSSINCRRKRKKTATDSVQEALEEDAPGLLQVLLDKGVLVDEIKLYGEEENDETLDESFGEDSFSEFEAVMAKIYLFFPFIGRQISSERHTFLKFPFTRCSKTSRASYCFACLFSLVEQTRYLKFRKWPVEWGWCRDLQSFIFVFERHNRIVLERPEYGFATYFFELVESLPVQWQVKRLVIAMKLTTCSRISIIENKELVVGEDLSEGEAEVLMKFGWTPSTGLGTMLNYCDRVVHDRKNEDFSSEWRSKIGKLLVDGYKGGTKVKPNVPIKDSQSPVIDSSCSTPMSD</sequence>
<dbReference type="AlphaFoldDB" id="A0A1S3UFX8"/>
<dbReference type="KEGG" id="vra:106764988"/>
<dbReference type="PANTHER" id="PTHR47871">
    <property type="entry name" value="NAC DOMAIN-CONTAINING PROTEIN 8"/>
    <property type="match status" value="1"/>
</dbReference>